<reference evidence="1 2" key="1">
    <citation type="journal article" date="2022" name="bioRxiv">
        <title>The genome of the oomycete Peronosclerospora sorghi, a cosmopolitan pathogen of maize and sorghum, is inflated with dispersed pseudogenes.</title>
        <authorList>
            <person name="Fletcher K."/>
            <person name="Martin F."/>
            <person name="Isakeit T."/>
            <person name="Cavanaugh K."/>
            <person name="Magill C."/>
            <person name="Michelmore R."/>
        </authorList>
    </citation>
    <scope>NUCLEOTIDE SEQUENCE [LARGE SCALE GENOMIC DNA]</scope>
    <source>
        <strain evidence="1">P6</strain>
    </source>
</reference>
<sequence length="281" mass="31511">MHSDLLDDMDNVSMTDTWCLCNEGDVDLTLCGRGRSRDDKAELPAALLVVTGGQLSRGCTSAPSRSAHGRPRALDRHGTEAHFIHMMGIPRRAFERLLAAFVPHYAIGIGEGRSGRPTRLAGHRSALAVPLQFYASNSDTKHLFSSSGCPPTTLLRMLRRAEESVEVALSPLTDAEIRWPSEGEIALGVVDRRARADCTAEVRIHRRQKLPRSGVFAVDESELPLYNRLELHPHAKRPVQWMVTLRPCHWNYCLWRGRVHHLDEAQLPGLMERWRNEPGVP</sequence>
<name>A0ACC0WRB0_9STRA</name>
<evidence type="ECO:0000313" key="1">
    <source>
        <dbReference type="EMBL" id="KAI9921284.1"/>
    </source>
</evidence>
<dbReference type="Proteomes" id="UP001163321">
    <property type="component" value="Chromosome 1"/>
</dbReference>
<keyword evidence="2" id="KW-1185">Reference proteome</keyword>
<comment type="caution">
    <text evidence="1">The sequence shown here is derived from an EMBL/GenBank/DDBJ whole genome shotgun (WGS) entry which is preliminary data.</text>
</comment>
<proteinExistence type="predicted"/>
<dbReference type="EMBL" id="CM047580">
    <property type="protein sequence ID" value="KAI9921284.1"/>
    <property type="molecule type" value="Genomic_DNA"/>
</dbReference>
<organism evidence="1 2">
    <name type="scientific">Peronosclerospora sorghi</name>
    <dbReference type="NCBI Taxonomy" id="230839"/>
    <lineage>
        <taxon>Eukaryota</taxon>
        <taxon>Sar</taxon>
        <taxon>Stramenopiles</taxon>
        <taxon>Oomycota</taxon>
        <taxon>Peronosporomycetes</taxon>
        <taxon>Peronosporales</taxon>
        <taxon>Peronosporaceae</taxon>
        <taxon>Peronosclerospora</taxon>
    </lineage>
</organism>
<gene>
    <name evidence="1" type="ORF">PsorP6_002343</name>
</gene>
<evidence type="ECO:0000313" key="2">
    <source>
        <dbReference type="Proteomes" id="UP001163321"/>
    </source>
</evidence>
<accession>A0ACC0WRB0</accession>
<protein>
    <submittedName>
        <fullName evidence="1">Uncharacterized protein</fullName>
    </submittedName>
</protein>